<dbReference type="EMBL" id="QXFT01000362">
    <property type="protein sequence ID" value="KAE9346105.1"/>
    <property type="molecule type" value="Genomic_DNA"/>
</dbReference>
<dbReference type="Proteomes" id="UP000429607">
    <property type="component" value="Unassembled WGS sequence"/>
</dbReference>
<protein>
    <submittedName>
        <fullName evidence="2">Uncharacterized protein</fullName>
    </submittedName>
</protein>
<evidence type="ECO:0000313" key="3">
    <source>
        <dbReference type="Proteomes" id="UP000429607"/>
    </source>
</evidence>
<accession>A0A6A4FDH3</accession>
<gene>
    <name evidence="1" type="ORF">PR001_g7142</name>
    <name evidence="2" type="ORF">PR003_g7596</name>
</gene>
<organism evidence="2 4">
    <name type="scientific">Phytophthora rubi</name>
    <dbReference type="NCBI Taxonomy" id="129364"/>
    <lineage>
        <taxon>Eukaryota</taxon>
        <taxon>Sar</taxon>
        <taxon>Stramenopiles</taxon>
        <taxon>Oomycota</taxon>
        <taxon>Peronosporomycetes</taxon>
        <taxon>Peronosporales</taxon>
        <taxon>Peronosporaceae</taxon>
        <taxon>Phytophthora</taxon>
    </lineage>
</organism>
<dbReference type="EMBL" id="QXFV01000349">
    <property type="protein sequence ID" value="KAE9040288.1"/>
    <property type="molecule type" value="Genomic_DNA"/>
</dbReference>
<reference evidence="2 4" key="1">
    <citation type="submission" date="2018-08" db="EMBL/GenBank/DDBJ databases">
        <title>Genomic investigation of the strawberry pathogen Phytophthora fragariae indicates pathogenicity is determined by transcriptional variation in three key races.</title>
        <authorList>
            <person name="Adams T.M."/>
            <person name="Armitage A.D."/>
            <person name="Sobczyk M.K."/>
            <person name="Bates H.J."/>
            <person name="Dunwell J.M."/>
            <person name="Nellist C.F."/>
            <person name="Harrison R.J."/>
        </authorList>
    </citation>
    <scope>NUCLEOTIDE SEQUENCE [LARGE SCALE GENOMIC DNA]</scope>
    <source>
        <strain evidence="1 3">SCRP249</strain>
        <strain evidence="2 4">SCRP333</strain>
    </source>
</reference>
<name>A0A6A4FDH3_9STRA</name>
<proteinExistence type="predicted"/>
<sequence>MSRCVTSEERANSSMSESSLLELSVGALRVHVGSLDQLASKVGIQQDPYLDASSTKVACEACIASAVM</sequence>
<evidence type="ECO:0000313" key="4">
    <source>
        <dbReference type="Proteomes" id="UP000434957"/>
    </source>
</evidence>
<evidence type="ECO:0000313" key="1">
    <source>
        <dbReference type="EMBL" id="KAE9040288.1"/>
    </source>
</evidence>
<dbReference type="Proteomes" id="UP000434957">
    <property type="component" value="Unassembled WGS sequence"/>
</dbReference>
<dbReference type="AlphaFoldDB" id="A0A6A4FDH3"/>
<evidence type="ECO:0000313" key="2">
    <source>
        <dbReference type="EMBL" id="KAE9346105.1"/>
    </source>
</evidence>
<comment type="caution">
    <text evidence="2">The sequence shown here is derived from an EMBL/GenBank/DDBJ whole genome shotgun (WGS) entry which is preliminary data.</text>
</comment>
<keyword evidence="4" id="KW-1185">Reference proteome</keyword>